<dbReference type="AlphaFoldDB" id="A0A7W3WV70"/>
<keyword evidence="1" id="KW-0862">Zinc</keyword>
<evidence type="ECO:0000259" key="3">
    <source>
        <dbReference type="PROSITE" id="PS50966"/>
    </source>
</evidence>
<evidence type="ECO:0000313" key="4">
    <source>
        <dbReference type="EMBL" id="MBB1258825.1"/>
    </source>
</evidence>
<feature type="region of interest" description="Disordered" evidence="2">
    <location>
        <begin position="115"/>
        <end position="138"/>
    </location>
</feature>
<keyword evidence="1" id="KW-0863">Zinc-finger</keyword>
<dbReference type="Pfam" id="PF04434">
    <property type="entry name" value="SWIM"/>
    <property type="match status" value="1"/>
</dbReference>
<protein>
    <submittedName>
        <fullName evidence="4">SWIM zinc finger family protein</fullName>
    </submittedName>
</protein>
<feature type="compositionally biased region" description="Low complexity" evidence="2">
    <location>
        <begin position="117"/>
        <end position="131"/>
    </location>
</feature>
<evidence type="ECO:0000313" key="5">
    <source>
        <dbReference type="Proteomes" id="UP000517765"/>
    </source>
</evidence>
<keyword evidence="1" id="KW-0479">Metal-binding</keyword>
<dbReference type="InterPro" id="IPR007527">
    <property type="entry name" value="Znf_SWIM"/>
</dbReference>
<evidence type="ECO:0000256" key="1">
    <source>
        <dbReference type="PROSITE-ProRule" id="PRU00325"/>
    </source>
</evidence>
<dbReference type="PROSITE" id="PS50966">
    <property type="entry name" value="ZF_SWIM"/>
    <property type="match status" value="1"/>
</dbReference>
<dbReference type="GO" id="GO:0008270">
    <property type="term" value="F:zinc ion binding"/>
    <property type="evidence" value="ECO:0007669"/>
    <property type="project" value="UniProtKB-KW"/>
</dbReference>
<sequence>MTGQQVRWTAERLLALAPDAASRRAGEGLAAADHWSDTGEQGETLWGLCQGGGGRTYRTAVDLAGPAYRCDCPSRKSPCKHALGLLLLSAGSGTPAADARRPEWVVRWAADRRARTDAPTARQAGRAPADPEAARRRAERRAARIAAGAEELEQRLIDLIRVGLAGAERADGAGWEETAARMVDAQAPGLASRVRELAAVPASGPGWPARLLAECALLHLLVRAAARTGSLPDPLAATVRARLGAGTESSMLLADEEALVGGRFLVLGRREDQEGRLAVRRIWLRRLRCGRPALLLSYGAGGRPPELDLPVGAVMDAELAYHPGGAPLRAALGRRSAAAPGPVPEGIRPAEALAAYGEAVRHDPWLTSWPVVLAGVVPIPGEGGEGWQLAESDGEDALPLHRATGAGRWTLAAVSGGDPLTVFGECGPEGFVPHTVWSEGEAVML</sequence>
<dbReference type="EMBL" id="JABJXA010000034">
    <property type="protein sequence ID" value="MBB1258825.1"/>
    <property type="molecule type" value="Genomic_DNA"/>
</dbReference>
<proteinExistence type="predicted"/>
<accession>A0A7W3WV70</accession>
<name>A0A7W3WV70_9ACTN</name>
<dbReference type="RefSeq" id="WP_181356267.1">
    <property type="nucleotide sequence ID" value="NZ_JABJXA010000034.1"/>
</dbReference>
<dbReference type="Proteomes" id="UP000517765">
    <property type="component" value="Unassembled WGS sequence"/>
</dbReference>
<reference evidence="5" key="1">
    <citation type="submission" date="2020-05" db="EMBL/GenBank/DDBJ databases">
        <title>Classification of alakaliphilic streptomycetes isolated from an alkaline soil next to Lonar Crater, India and a proposal for the recognition of Streptomyces alkaliterrae sp. nov.</title>
        <authorList>
            <person name="Golinska P."/>
        </authorList>
    </citation>
    <scope>NUCLEOTIDE SEQUENCE [LARGE SCALE GENOMIC DNA]</scope>
    <source>
        <strain evidence="5">OF8</strain>
    </source>
</reference>
<evidence type="ECO:0000256" key="2">
    <source>
        <dbReference type="SAM" id="MobiDB-lite"/>
    </source>
</evidence>
<gene>
    <name evidence="4" type="ORF">H3147_08270</name>
</gene>
<organism evidence="4 5">
    <name type="scientific">Streptomyces alkaliterrae</name>
    <dbReference type="NCBI Taxonomy" id="2213162"/>
    <lineage>
        <taxon>Bacteria</taxon>
        <taxon>Bacillati</taxon>
        <taxon>Actinomycetota</taxon>
        <taxon>Actinomycetes</taxon>
        <taxon>Kitasatosporales</taxon>
        <taxon>Streptomycetaceae</taxon>
        <taxon>Streptomyces</taxon>
    </lineage>
</organism>
<feature type="domain" description="SWIM-type" evidence="3">
    <location>
        <begin position="57"/>
        <end position="90"/>
    </location>
</feature>
<comment type="caution">
    <text evidence="4">The sequence shown here is derived from an EMBL/GenBank/DDBJ whole genome shotgun (WGS) entry which is preliminary data.</text>
</comment>